<dbReference type="STRING" id="39495.SAMN02745111_01605"/>
<evidence type="ECO:0000259" key="1">
    <source>
        <dbReference type="Pfam" id="PF00041"/>
    </source>
</evidence>
<sequence length="255" mass="29560">MIYNYKGSLKVNLYNYEGNKKKVKRKERKMKLVKKLGIIITSVALCVGSVGVVSADDIKIPAKLETPHYSSTYDGGSVLLEWEPDLSIDGYEIEYAYASGKKTTVKDIKDDCYCEIPCEKNFYRVRVRAYVKDENEKKYYGEWSDYGYFAKDLSHQDVETEGYVVNKKKKIKVTWNKIKGATKYEIYMSTADRTGFKKVKTVKKNKNTFTITKFRKKKLKKGRTYYVRVRAVAKVGNRVLKTPMEESVQAYISTY</sequence>
<dbReference type="Proteomes" id="UP000190814">
    <property type="component" value="Unassembled WGS sequence"/>
</dbReference>
<name>A0A1T4VUB0_9FIRM</name>
<protein>
    <recommendedName>
        <fullName evidence="1">Fibronectin type-III domain-containing protein</fullName>
    </recommendedName>
</protein>
<organism evidence="2 3">
    <name type="scientific">Eubacterium uniforme</name>
    <dbReference type="NCBI Taxonomy" id="39495"/>
    <lineage>
        <taxon>Bacteria</taxon>
        <taxon>Bacillati</taxon>
        <taxon>Bacillota</taxon>
        <taxon>Clostridia</taxon>
        <taxon>Eubacteriales</taxon>
        <taxon>Eubacteriaceae</taxon>
        <taxon>Eubacterium</taxon>
    </lineage>
</organism>
<evidence type="ECO:0000313" key="2">
    <source>
        <dbReference type="EMBL" id="SKA68553.1"/>
    </source>
</evidence>
<proteinExistence type="predicted"/>
<gene>
    <name evidence="2" type="ORF">SAMN02745111_01605</name>
</gene>
<dbReference type="Gene3D" id="2.60.40.10">
    <property type="entry name" value="Immunoglobulins"/>
    <property type="match status" value="2"/>
</dbReference>
<reference evidence="2 3" key="1">
    <citation type="submission" date="2017-02" db="EMBL/GenBank/DDBJ databases">
        <authorList>
            <person name="Peterson S.W."/>
        </authorList>
    </citation>
    <scope>NUCLEOTIDE SEQUENCE [LARGE SCALE GENOMIC DNA]</scope>
    <source>
        <strain evidence="2 3">ATCC 35992</strain>
    </source>
</reference>
<dbReference type="InterPro" id="IPR036116">
    <property type="entry name" value="FN3_sf"/>
</dbReference>
<dbReference type="SUPFAM" id="SSF49265">
    <property type="entry name" value="Fibronectin type III"/>
    <property type="match status" value="1"/>
</dbReference>
<accession>A0A1T4VUB0</accession>
<dbReference type="EMBL" id="FUXZ01000009">
    <property type="protein sequence ID" value="SKA68553.1"/>
    <property type="molecule type" value="Genomic_DNA"/>
</dbReference>
<dbReference type="AlphaFoldDB" id="A0A1T4VUB0"/>
<dbReference type="InterPro" id="IPR003961">
    <property type="entry name" value="FN3_dom"/>
</dbReference>
<evidence type="ECO:0000313" key="3">
    <source>
        <dbReference type="Proteomes" id="UP000190814"/>
    </source>
</evidence>
<keyword evidence="3" id="KW-1185">Reference proteome</keyword>
<dbReference type="InterPro" id="IPR013783">
    <property type="entry name" value="Ig-like_fold"/>
</dbReference>
<feature type="domain" description="Fibronectin type-III" evidence="1">
    <location>
        <begin position="169"/>
        <end position="243"/>
    </location>
</feature>
<dbReference type="Pfam" id="PF00041">
    <property type="entry name" value="fn3"/>
    <property type="match status" value="1"/>
</dbReference>